<evidence type="ECO:0000313" key="2">
    <source>
        <dbReference type="Proteomes" id="UP001185092"/>
    </source>
</evidence>
<dbReference type="AlphaFoldDB" id="A0AAE3XPB4"/>
<dbReference type="RefSeq" id="WP_309939124.1">
    <property type="nucleotide sequence ID" value="NZ_AP025305.1"/>
</dbReference>
<proteinExistence type="predicted"/>
<dbReference type="EMBL" id="JAVDQD010000002">
    <property type="protein sequence ID" value="MDR6239461.1"/>
    <property type="molecule type" value="Genomic_DNA"/>
</dbReference>
<reference evidence="1" key="1">
    <citation type="submission" date="2023-07" db="EMBL/GenBank/DDBJ databases">
        <title>Genomic Encyclopedia of Type Strains, Phase IV (KMG-IV): sequencing the most valuable type-strain genomes for metagenomic binning, comparative biology and taxonomic classification.</title>
        <authorList>
            <person name="Goeker M."/>
        </authorList>
    </citation>
    <scope>NUCLEOTIDE SEQUENCE</scope>
    <source>
        <strain evidence="1">DSM 26174</strain>
    </source>
</reference>
<name>A0AAE3XPB4_9BACT</name>
<keyword evidence="2" id="KW-1185">Reference proteome</keyword>
<dbReference type="InterPro" id="IPR011990">
    <property type="entry name" value="TPR-like_helical_dom_sf"/>
</dbReference>
<sequence length="459" mass="52883">MKRLILIVTFGLLAFSCATYYQKNIKFNQEFISGRLDEAEKTLNSSKKKAAEGKERFLYFVNQGTVLHLLGRYEESNYWFEKAFIFTEDYSKNYLNEALTFVINPMTTVYPGEDQERLYVLYYKAMNYMKLGNIEAALVECRRLNNLSYRLADKYKSKNKFKEDAFVHNLMGILYESDLNYNDAFIAYRNAYKIYKGEYTRLFSIGPPEQLKKDILRTAYLTGFYDEVEAYEKEFGMKYEHEPMAGKGSLVFFWNNGLGPVKDEWSINFTVVHGGPGFVTFDSPELGGITFPFRFDPGDGDLSDLNFIRVAFPKYLERKPIFTGANLEANGQISTFDLGENVNAISFKVLNERMLATFGKSLLRVAFKQAAAMAAREKNEGLGLAVSLLGAITEKADTRNWQTLPHSIYYTRMALPEGENVVKLNLNGIRNIDQTKKFKYDIRENRTSFQTFFSLESQM</sequence>
<comment type="caution">
    <text evidence="1">The sequence shown here is derived from an EMBL/GenBank/DDBJ whole genome shotgun (WGS) entry which is preliminary data.</text>
</comment>
<dbReference type="Gene3D" id="1.25.40.10">
    <property type="entry name" value="Tetratricopeptide repeat domain"/>
    <property type="match status" value="1"/>
</dbReference>
<protein>
    <recommendedName>
        <fullName evidence="3">Tetratricopeptide repeat protein</fullName>
    </recommendedName>
</protein>
<dbReference type="Proteomes" id="UP001185092">
    <property type="component" value="Unassembled WGS sequence"/>
</dbReference>
<dbReference type="SUPFAM" id="SSF48452">
    <property type="entry name" value="TPR-like"/>
    <property type="match status" value="1"/>
</dbReference>
<evidence type="ECO:0000313" key="1">
    <source>
        <dbReference type="EMBL" id="MDR6239461.1"/>
    </source>
</evidence>
<organism evidence="1 2">
    <name type="scientific">Aureibacter tunicatorum</name>
    <dbReference type="NCBI Taxonomy" id="866807"/>
    <lineage>
        <taxon>Bacteria</taxon>
        <taxon>Pseudomonadati</taxon>
        <taxon>Bacteroidota</taxon>
        <taxon>Cytophagia</taxon>
        <taxon>Cytophagales</taxon>
        <taxon>Persicobacteraceae</taxon>
        <taxon>Aureibacter</taxon>
    </lineage>
</organism>
<gene>
    <name evidence="1" type="ORF">HNQ88_002498</name>
</gene>
<dbReference type="PROSITE" id="PS51257">
    <property type="entry name" value="PROKAR_LIPOPROTEIN"/>
    <property type="match status" value="1"/>
</dbReference>
<evidence type="ECO:0008006" key="3">
    <source>
        <dbReference type="Google" id="ProtNLM"/>
    </source>
</evidence>
<accession>A0AAE3XPB4</accession>